<dbReference type="EMBL" id="WCSY01000006">
    <property type="protein sequence ID" value="KAB4314341.1"/>
    <property type="molecule type" value="Genomic_DNA"/>
</dbReference>
<protein>
    <submittedName>
        <fullName evidence="4">Uncharacterized protein</fullName>
    </submittedName>
</protein>
<name>A0A0P0EXF9_BACT4</name>
<evidence type="ECO:0000313" key="6">
    <source>
        <dbReference type="EMBL" id="RHD91052.1"/>
    </source>
</evidence>
<reference evidence="8 9" key="2">
    <citation type="journal article" date="2019" name="Nat. Med.">
        <title>A library of human gut bacterial isolates paired with longitudinal multiomics data enables mechanistic microbiome research.</title>
        <authorList>
            <person name="Poyet M."/>
            <person name="Groussin M."/>
            <person name="Gibbons S.M."/>
            <person name="Avila-Pacheco J."/>
            <person name="Jiang X."/>
            <person name="Kearney S.M."/>
            <person name="Perrotta A.R."/>
            <person name="Berdy B."/>
            <person name="Zhao S."/>
            <person name="Lieberman T.D."/>
            <person name="Swanson P.K."/>
            <person name="Smith M."/>
            <person name="Roesemann S."/>
            <person name="Alexander J.E."/>
            <person name="Rich S.A."/>
            <person name="Livny J."/>
            <person name="Vlamakis H."/>
            <person name="Clish C."/>
            <person name="Bullock K."/>
            <person name="Deik A."/>
            <person name="Scott J."/>
            <person name="Pierce K.A."/>
            <person name="Xavier R.J."/>
            <person name="Alm E.J."/>
        </authorList>
    </citation>
    <scope>NUCLEOTIDE SEQUENCE [LARGE SCALE GENOMIC DNA]</scope>
    <source>
        <strain evidence="4 8">BIOML-A162</strain>
        <strain evidence="3 10">BIOML-A165</strain>
        <strain evidence="2 9">BIOML-A188</strain>
    </source>
</reference>
<dbReference type="EMBL" id="QSJP01000002">
    <property type="protein sequence ID" value="RHD91052.1"/>
    <property type="molecule type" value="Genomic_DNA"/>
</dbReference>
<dbReference type="EMBL" id="JAQNVG010000003">
    <property type="protein sequence ID" value="MDC2234713.1"/>
    <property type="molecule type" value="Genomic_DNA"/>
</dbReference>
<organism evidence="4 8">
    <name type="scientific">Bacteroides thetaiotaomicron</name>
    <dbReference type="NCBI Taxonomy" id="818"/>
    <lineage>
        <taxon>Bacteria</taxon>
        <taxon>Pseudomonadati</taxon>
        <taxon>Bacteroidota</taxon>
        <taxon>Bacteroidia</taxon>
        <taxon>Bacteroidales</taxon>
        <taxon>Bacteroidaceae</taxon>
        <taxon>Bacteroides</taxon>
    </lineage>
</organism>
<evidence type="ECO:0000313" key="8">
    <source>
        <dbReference type="Proteomes" id="UP000436858"/>
    </source>
</evidence>
<feature type="signal peptide" evidence="1">
    <location>
        <begin position="1"/>
        <end position="18"/>
    </location>
</feature>
<proteinExistence type="predicted"/>
<gene>
    <name evidence="6" type="ORF">DW780_01960</name>
    <name evidence="4" type="ORF">GAN91_14150</name>
    <name evidence="3" type="ORF">GAN93_17735</name>
    <name evidence="2" type="ORF">GAO51_08165</name>
    <name evidence="5" type="ORF">PO127_02980</name>
</gene>
<feature type="chain" id="PRO_5002965900" evidence="1">
    <location>
        <begin position="19"/>
        <end position="197"/>
    </location>
</feature>
<comment type="caution">
    <text evidence="4">The sequence shown here is derived from an EMBL/GenBank/DDBJ whole genome shotgun (WGS) entry which is preliminary data.</text>
</comment>
<sequence length="197" mass="22523">MRTLIILLLCTNTSFAIAQISPKAVEKNNQSVKTAGFFNDSDSLNKAIHLSDEAIALEPSYKLAYANKIKYLMALGQKEKALQTMLQMEKFSPDDPYYILGKGMMLEENAKKSLAMDAYKQAASLFKKRLKEKPTEADLMNYVFVLFLRDNKNYSLDEIEKEYPQIFSPAIRQHTKKLIDELSNKREDVIHEMLGGK</sequence>
<dbReference type="AlphaFoldDB" id="A0A0P0EXF9"/>
<evidence type="ECO:0000313" key="9">
    <source>
        <dbReference type="Proteomes" id="UP000440614"/>
    </source>
</evidence>
<dbReference type="GeneID" id="60924685"/>
<accession>A0A0P0EXF9</accession>
<evidence type="ECO:0000313" key="2">
    <source>
        <dbReference type="EMBL" id="KAB4314341.1"/>
    </source>
</evidence>
<evidence type="ECO:0000313" key="7">
    <source>
        <dbReference type="Proteomes" id="UP000284785"/>
    </source>
</evidence>
<dbReference type="Proteomes" id="UP000440614">
    <property type="component" value="Unassembled WGS sequence"/>
</dbReference>
<evidence type="ECO:0000256" key="1">
    <source>
        <dbReference type="SAM" id="SignalP"/>
    </source>
</evidence>
<keyword evidence="1" id="KW-0732">Signal</keyword>
<dbReference type="Gene3D" id="1.25.40.10">
    <property type="entry name" value="Tetratricopeptide repeat domain"/>
    <property type="match status" value="1"/>
</dbReference>
<dbReference type="Proteomes" id="UP000436858">
    <property type="component" value="Unassembled WGS sequence"/>
</dbReference>
<dbReference type="InterPro" id="IPR011990">
    <property type="entry name" value="TPR-like_helical_dom_sf"/>
</dbReference>
<evidence type="ECO:0000313" key="5">
    <source>
        <dbReference type="EMBL" id="MDC2234713.1"/>
    </source>
</evidence>
<dbReference type="Proteomes" id="UP001217776">
    <property type="component" value="Unassembled WGS sequence"/>
</dbReference>
<reference evidence="5" key="3">
    <citation type="submission" date="2022-10" db="EMBL/GenBank/DDBJ databases">
        <title>Human gut microbiome strain richness.</title>
        <authorList>
            <person name="Chen-Liaw A."/>
        </authorList>
    </citation>
    <scope>NUCLEOTIDE SEQUENCE</scope>
    <source>
        <strain evidence="5">1001283st1_A3_1001283B150304_161114</strain>
    </source>
</reference>
<dbReference type="KEGG" id="btho:Btheta7330_04789"/>
<dbReference type="EMBL" id="WCRY01000012">
    <property type="protein sequence ID" value="KAB4481430.1"/>
    <property type="molecule type" value="Genomic_DNA"/>
</dbReference>
<dbReference type="Proteomes" id="UP000284785">
    <property type="component" value="Unassembled WGS sequence"/>
</dbReference>
<evidence type="ECO:0000313" key="3">
    <source>
        <dbReference type="EMBL" id="KAB4449918.1"/>
    </source>
</evidence>
<evidence type="ECO:0000313" key="10">
    <source>
        <dbReference type="Proteomes" id="UP000460317"/>
    </source>
</evidence>
<accession>C6IUN1</accession>
<dbReference type="RefSeq" id="WP_008767693.1">
    <property type="nucleotide sequence ID" value="NZ_BAABXH010000002.1"/>
</dbReference>
<reference evidence="6 7" key="1">
    <citation type="submission" date="2018-08" db="EMBL/GenBank/DDBJ databases">
        <title>A genome reference for cultivated species of the human gut microbiota.</title>
        <authorList>
            <person name="Zou Y."/>
            <person name="Xue W."/>
            <person name="Luo G."/>
        </authorList>
    </citation>
    <scope>NUCLEOTIDE SEQUENCE [LARGE SCALE GENOMIC DNA]</scope>
    <source>
        <strain evidence="6 7">AM30-26</strain>
    </source>
</reference>
<dbReference type="EMBL" id="WCSB01000018">
    <property type="protein sequence ID" value="KAB4449918.1"/>
    <property type="molecule type" value="Genomic_DNA"/>
</dbReference>
<dbReference type="Proteomes" id="UP000460317">
    <property type="component" value="Unassembled WGS sequence"/>
</dbReference>
<dbReference type="SUPFAM" id="SSF48452">
    <property type="entry name" value="TPR-like"/>
    <property type="match status" value="1"/>
</dbReference>
<evidence type="ECO:0000313" key="4">
    <source>
        <dbReference type="EMBL" id="KAB4481430.1"/>
    </source>
</evidence>